<reference evidence="6 7" key="1">
    <citation type="submission" date="2018-03" db="EMBL/GenBank/DDBJ databases">
        <title>Comparative genomics illustrates the genes involved in a hyperalkaliphilic mechanisms of Serpentinomonas isolated from highly-alkaline calcium-rich serpentinized springs.</title>
        <authorList>
            <person name="Suzuki S."/>
            <person name="Ishii S."/>
            <person name="Walworth N."/>
            <person name="Bird L."/>
            <person name="Kuenen J.G."/>
            <person name="Nealson K.H."/>
        </authorList>
    </citation>
    <scope>NUCLEOTIDE SEQUENCE [LARGE SCALE GENOMIC DNA]</scope>
    <source>
        <strain evidence="6 7">P1</strain>
    </source>
</reference>
<dbReference type="PANTHER" id="PTHR34183:SF1">
    <property type="entry name" value="ENDOLYTIC PEPTIDOGLYCAN TRANSGLYCOSYLASE RLPA"/>
    <property type="match status" value="1"/>
</dbReference>
<dbReference type="Proteomes" id="UP000238589">
    <property type="component" value="Unassembled WGS sequence"/>
</dbReference>
<feature type="domain" description="RlpA-like protein double-psi beta-barrel" evidence="5">
    <location>
        <begin position="5"/>
        <end position="80"/>
    </location>
</feature>
<dbReference type="PANTHER" id="PTHR34183">
    <property type="entry name" value="ENDOLYTIC PEPTIDOGLYCAN TRANSGLYCOSYLASE RLPA"/>
    <property type="match status" value="1"/>
</dbReference>
<comment type="caution">
    <text evidence="6">The sequence shown here is derived from an EMBL/GenBank/DDBJ whole genome shotgun (WGS) entry which is preliminary data.</text>
</comment>
<comment type="similarity">
    <text evidence="3 4">Belongs to the RlpA family.</text>
</comment>
<evidence type="ECO:0000259" key="5">
    <source>
        <dbReference type="Pfam" id="PF03330"/>
    </source>
</evidence>
<dbReference type="NCBIfam" id="TIGR00413">
    <property type="entry name" value="rlpA"/>
    <property type="match status" value="1"/>
</dbReference>
<dbReference type="Pfam" id="PF03330">
    <property type="entry name" value="DPBB_1"/>
    <property type="match status" value="1"/>
</dbReference>
<dbReference type="GO" id="GO:0008932">
    <property type="term" value="F:lytic endotransglycosylase activity"/>
    <property type="evidence" value="ECO:0007669"/>
    <property type="project" value="UniProtKB-UniRule"/>
</dbReference>
<dbReference type="GO" id="GO:0071555">
    <property type="term" value="P:cell wall organization"/>
    <property type="evidence" value="ECO:0007669"/>
    <property type="project" value="UniProtKB-KW"/>
</dbReference>
<dbReference type="EC" id="4.2.2.-" evidence="3"/>
<protein>
    <recommendedName>
        <fullName evidence="3">Endolytic peptidoglycan transglycosylase RlpA</fullName>
        <ecNumber evidence="3">4.2.2.-</ecNumber>
    </recommendedName>
</protein>
<dbReference type="Gene3D" id="2.40.40.10">
    <property type="entry name" value="RlpA-like domain"/>
    <property type="match status" value="1"/>
</dbReference>
<dbReference type="HAMAP" id="MF_02071">
    <property type="entry name" value="RlpA"/>
    <property type="match status" value="1"/>
</dbReference>
<keyword evidence="2 3" id="KW-0961">Cell wall biogenesis/degradation</keyword>
<dbReference type="InterPro" id="IPR009009">
    <property type="entry name" value="RlpA-like_DPBB"/>
</dbReference>
<dbReference type="OrthoDB" id="9779128at2"/>
<dbReference type="InterPro" id="IPR012997">
    <property type="entry name" value="RplA"/>
</dbReference>
<dbReference type="GO" id="GO:0000270">
    <property type="term" value="P:peptidoglycan metabolic process"/>
    <property type="evidence" value="ECO:0007669"/>
    <property type="project" value="UniProtKB-UniRule"/>
</dbReference>
<accession>A0A2S9K9B2</accession>
<evidence type="ECO:0000313" key="6">
    <source>
        <dbReference type="EMBL" id="PRD67004.1"/>
    </source>
</evidence>
<dbReference type="SUPFAM" id="SSF50685">
    <property type="entry name" value="Barwin-like endoglucanases"/>
    <property type="match status" value="1"/>
</dbReference>
<gene>
    <name evidence="3" type="primary">rlpA</name>
    <name evidence="6" type="ORF">C6P64_01500</name>
</gene>
<sequence length="101" mass="10853">MLHGRKTASGERYDMNELTAAHKTLPFGTRVIVRSLQTGREVAVRIVDRGPHLKNRIIDLSHAAAAALGIKGHGISEVQIVQQMPARPAAGELAPRSASPQ</sequence>
<organism evidence="6 7">
    <name type="scientific">Malikia granosa</name>
    <dbReference type="NCBI Taxonomy" id="263067"/>
    <lineage>
        <taxon>Bacteria</taxon>
        <taxon>Pseudomonadati</taxon>
        <taxon>Pseudomonadota</taxon>
        <taxon>Betaproteobacteria</taxon>
        <taxon>Burkholderiales</taxon>
        <taxon>Comamonadaceae</taxon>
        <taxon>Malikia</taxon>
    </lineage>
</organism>
<evidence type="ECO:0000256" key="4">
    <source>
        <dbReference type="RuleBase" id="RU003495"/>
    </source>
</evidence>
<keyword evidence="7" id="KW-1185">Reference proteome</keyword>
<proteinExistence type="inferred from homology"/>
<evidence type="ECO:0000256" key="1">
    <source>
        <dbReference type="ARBA" id="ARBA00023239"/>
    </source>
</evidence>
<dbReference type="InterPro" id="IPR036908">
    <property type="entry name" value="RlpA-like_sf"/>
</dbReference>
<dbReference type="CDD" id="cd22268">
    <property type="entry name" value="DPBB_RlpA-like"/>
    <property type="match status" value="1"/>
</dbReference>
<name>A0A2S9K9B2_9BURK</name>
<dbReference type="EMBL" id="PVLQ01000008">
    <property type="protein sequence ID" value="PRD67004.1"/>
    <property type="molecule type" value="Genomic_DNA"/>
</dbReference>
<keyword evidence="1 3" id="KW-0456">Lyase</keyword>
<dbReference type="InterPro" id="IPR034718">
    <property type="entry name" value="RlpA"/>
</dbReference>
<comment type="function">
    <text evidence="3">Lytic transglycosylase with a strong preference for naked glycan strands that lack stem peptides.</text>
</comment>
<keyword evidence="6" id="KW-0449">Lipoprotein</keyword>
<evidence type="ECO:0000256" key="2">
    <source>
        <dbReference type="ARBA" id="ARBA00023316"/>
    </source>
</evidence>
<evidence type="ECO:0000313" key="7">
    <source>
        <dbReference type="Proteomes" id="UP000238589"/>
    </source>
</evidence>
<dbReference type="AlphaFoldDB" id="A0A2S9K9B2"/>
<evidence type="ECO:0000256" key="3">
    <source>
        <dbReference type="HAMAP-Rule" id="MF_02071"/>
    </source>
</evidence>